<accession>A0A8I0P9N7</accession>
<dbReference type="AlphaFoldDB" id="A0A8I0P9N7"/>
<feature type="region of interest" description="Disordered" evidence="1">
    <location>
        <begin position="272"/>
        <end position="298"/>
    </location>
</feature>
<evidence type="ECO:0008006" key="4">
    <source>
        <dbReference type="Google" id="ProtNLM"/>
    </source>
</evidence>
<dbReference type="EMBL" id="JADBGF010000001">
    <property type="protein sequence ID" value="MBE1599882.1"/>
    <property type="molecule type" value="Genomic_DNA"/>
</dbReference>
<organism evidence="2 3">
    <name type="scientific">Streptomyces stelliscabiei</name>
    <dbReference type="NCBI Taxonomy" id="146820"/>
    <lineage>
        <taxon>Bacteria</taxon>
        <taxon>Bacillati</taxon>
        <taxon>Actinomycetota</taxon>
        <taxon>Actinomycetes</taxon>
        <taxon>Kitasatosporales</taxon>
        <taxon>Streptomycetaceae</taxon>
        <taxon>Streptomyces</taxon>
    </lineage>
</organism>
<evidence type="ECO:0000313" key="2">
    <source>
        <dbReference type="EMBL" id="MBE1599882.1"/>
    </source>
</evidence>
<comment type="caution">
    <text evidence="2">The sequence shown here is derived from an EMBL/GenBank/DDBJ whole genome shotgun (WGS) entry which is preliminary data.</text>
</comment>
<dbReference type="OrthoDB" id="4269146at2"/>
<gene>
    <name evidence="2" type="ORF">H4687_006011</name>
</gene>
<dbReference type="GeneID" id="86830547"/>
<dbReference type="RefSeq" id="WP_050399593.1">
    <property type="nucleotide sequence ID" value="NZ_JADBGF010000001.1"/>
</dbReference>
<protein>
    <recommendedName>
        <fullName evidence="4">Relaxase/mobilization nuclease</fullName>
    </recommendedName>
</protein>
<dbReference type="Proteomes" id="UP000629287">
    <property type="component" value="Unassembled WGS sequence"/>
</dbReference>
<name>A0A8I0P9N7_9ACTN</name>
<proteinExistence type="predicted"/>
<sequence length="298" mass="32444">MIVRVAPRSDDAGEELGEALGRPVCIHEGLTEHTVVAHWPGLADYLAPDGLDGARVWKSDEWAGHLHDTYRMWPATTDPHASRDAIWHAGVRLHPDDRVLTGAEWAEIAHRLARTADIAVPGDERGCRWIAVQAQPGRLDLLASLIREDGTWQKQPHDLIRKLAAETRRIESDLRLIPPKPPAPTRSAAAARTPSPPPAAPTAAVQFSALLKQLSDESDGPLAAVRSVVEHTAHRLARPDGSAQLDPARHRLEWIAGRLHGIQQDLDSTAAQLAAAPRRPVPSPAPTVHRPPAAARRM</sequence>
<keyword evidence="3" id="KW-1185">Reference proteome</keyword>
<evidence type="ECO:0000256" key="1">
    <source>
        <dbReference type="SAM" id="MobiDB-lite"/>
    </source>
</evidence>
<evidence type="ECO:0000313" key="3">
    <source>
        <dbReference type="Proteomes" id="UP000629287"/>
    </source>
</evidence>
<feature type="region of interest" description="Disordered" evidence="1">
    <location>
        <begin position="171"/>
        <end position="201"/>
    </location>
</feature>
<reference evidence="2 3" key="1">
    <citation type="submission" date="2020-10" db="EMBL/GenBank/DDBJ databases">
        <title>Sequencing the genomes of 1000 actinobacteria strains.</title>
        <authorList>
            <person name="Klenk H.-P."/>
        </authorList>
    </citation>
    <scope>NUCLEOTIDE SEQUENCE [LARGE SCALE GENOMIC DNA]</scope>
    <source>
        <strain evidence="2 3">DSM 41803</strain>
    </source>
</reference>